<gene>
    <name evidence="1" type="ORF">L9F63_027145</name>
</gene>
<evidence type="ECO:0000313" key="1">
    <source>
        <dbReference type="EMBL" id="KAJ9596231.1"/>
    </source>
</evidence>
<proteinExistence type="predicted"/>
<accession>A0AAD8EN32</accession>
<dbReference type="AlphaFoldDB" id="A0AAD8EN32"/>
<comment type="caution">
    <text evidence="1">The sequence shown here is derived from an EMBL/GenBank/DDBJ whole genome shotgun (WGS) entry which is preliminary data.</text>
</comment>
<organism evidence="1 2">
    <name type="scientific">Diploptera punctata</name>
    <name type="common">Pacific beetle cockroach</name>
    <dbReference type="NCBI Taxonomy" id="6984"/>
    <lineage>
        <taxon>Eukaryota</taxon>
        <taxon>Metazoa</taxon>
        <taxon>Ecdysozoa</taxon>
        <taxon>Arthropoda</taxon>
        <taxon>Hexapoda</taxon>
        <taxon>Insecta</taxon>
        <taxon>Pterygota</taxon>
        <taxon>Neoptera</taxon>
        <taxon>Polyneoptera</taxon>
        <taxon>Dictyoptera</taxon>
        <taxon>Blattodea</taxon>
        <taxon>Blaberoidea</taxon>
        <taxon>Blaberidae</taxon>
        <taxon>Diplopterinae</taxon>
        <taxon>Diploptera</taxon>
    </lineage>
</organism>
<feature type="non-terminal residue" evidence="1">
    <location>
        <position position="1"/>
    </location>
</feature>
<protein>
    <submittedName>
        <fullName evidence="1">Uncharacterized protein</fullName>
    </submittedName>
</protein>
<evidence type="ECO:0000313" key="2">
    <source>
        <dbReference type="Proteomes" id="UP001233999"/>
    </source>
</evidence>
<name>A0AAD8EN32_DIPPU</name>
<keyword evidence="2" id="KW-1185">Reference proteome</keyword>
<sequence>PTQTPLQPPPMPPNLFPLEDSSYKYEQTVEREEDAWNTKLPPKFPTAADVDHRTLVHLPQINHTKDSDCRIPPPTWTIDRCYRRNWRIDAFSSFAKRFQTVYDDDSSSSSTTIFPSAINTAARPFQDIEDVPPEDFAIEEEKLFHQKKRSHLEKKKFQKMMLTAKFRHIVKTRDCIRISFFTILQFQTRSSSSSAITPTDNFISRNNSMSFMDIALCSGKGIHAMSEFF</sequence>
<reference evidence="1" key="2">
    <citation type="submission" date="2023-05" db="EMBL/GenBank/DDBJ databases">
        <authorList>
            <person name="Fouks B."/>
        </authorList>
    </citation>
    <scope>NUCLEOTIDE SEQUENCE</scope>
    <source>
        <strain evidence="1">Stay&amp;Tobe</strain>
        <tissue evidence="1">Testes</tissue>
    </source>
</reference>
<dbReference type="Proteomes" id="UP001233999">
    <property type="component" value="Unassembled WGS sequence"/>
</dbReference>
<dbReference type="EMBL" id="JASPKZ010002101">
    <property type="protein sequence ID" value="KAJ9596231.1"/>
    <property type="molecule type" value="Genomic_DNA"/>
</dbReference>
<reference evidence="1" key="1">
    <citation type="journal article" date="2023" name="IScience">
        <title>Live-bearing cockroach genome reveals convergent evolutionary mechanisms linked to viviparity in insects and beyond.</title>
        <authorList>
            <person name="Fouks B."/>
            <person name="Harrison M.C."/>
            <person name="Mikhailova A.A."/>
            <person name="Marchal E."/>
            <person name="English S."/>
            <person name="Carruthers M."/>
            <person name="Jennings E.C."/>
            <person name="Chiamaka E.L."/>
            <person name="Frigard R.A."/>
            <person name="Pippel M."/>
            <person name="Attardo G.M."/>
            <person name="Benoit J.B."/>
            <person name="Bornberg-Bauer E."/>
            <person name="Tobe S.S."/>
        </authorList>
    </citation>
    <scope>NUCLEOTIDE SEQUENCE</scope>
    <source>
        <strain evidence="1">Stay&amp;Tobe</strain>
    </source>
</reference>
<feature type="non-terminal residue" evidence="1">
    <location>
        <position position="229"/>
    </location>
</feature>